<sequence>MEPTTHPLLTRYSGDDENGRVNTVWDEPLNCCRLMCRDAWPENVICVVAMLIISLAGVAWLYMGFDTKIYGPKFQVDSVVLFSLPHLFFFSYVSQLECRFFTIRNEQNLATLLYCEHMEASVYFHDKSIPSTAFFASKFFLEPNTNTLMHVNFAAASSVPLNQTLAEAMINERAALGALSFTFKMNASLVENPVEKAQHTRNICGFVYDLNILFIN</sequence>
<dbReference type="EMBL" id="EQ973789">
    <property type="protein sequence ID" value="EEF47520.1"/>
    <property type="molecule type" value="Genomic_DNA"/>
</dbReference>
<accession>B9RMJ7</accession>
<keyword evidence="1" id="KW-1133">Transmembrane helix</keyword>
<dbReference type="InParanoid" id="B9RMJ7"/>
<protein>
    <recommendedName>
        <fullName evidence="4">Late embryogenesis abundant protein LEA-2 subgroup domain-containing protein</fullName>
    </recommendedName>
</protein>
<dbReference type="AlphaFoldDB" id="B9RMJ7"/>
<proteinExistence type="predicted"/>
<feature type="transmembrane region" description="Helical" evidence="1">
    <location>
        <begin position="74"/>
        <end position="94"/>
    </location>
</feature>
<name>B9RMJ7_RICCO</name>
<feature type="transmembrane region" description="Helical" evidence="1">
    <location>
        <begin position="43"/>
        <end position="62"/>
    </location>
</feature>
<dbReference type="Proteomes" id="UP000008311">
    <property type="component" value="Unassembled WGS sequence"/>
</dbReference>
<evidence type="ECO:0000256" key="1">
    <source>
        <dbReference type="SAM" id="Phobius"/>
    </source>
</evidence>
<evidence type="ECO:0000313" key="2">
    <source>
        <dbReference type="EMBL" id="EEF47520.1"/>
    </source>
</evidence>
<gene>
    <name evidence="2" type="ORF">RCOM_1081190</name>
</gene>
<organism evidence="2 3">
    <name type="scientific">Ricinus communis</name>
    <name type="common">Castor bean</name>
    <dbReference type="NCBI Taxonomy" id="3988"/>
    <lineage>
        <taxon>Eukaryota</taxon>
        <taxon>Viridiplantae</taxon>
        <taxon>Streptophyta</taxon>
        <taxon>Embryophyta</taxon>
        <taxon>Tracheophyta</taxon>
        <taxon>Spermatophyta</taxon>
        <taxon>Magnoliopsida</taxon>
        <taxon>eudicotyledons</taxon>
        <taxon>Gunneridae</taxon>
        <taxon>Pentapetalae</taxon>
        <taxon>rosids</taxon>
        <taxon>fabids</taxon>
        <taxon>Malpighiales</taxon>
        <taxon>Euphorbiaceae</taxon>
        <taxon>Acalyphoideae</taxon>
        <taxon>Acalypheae</taxon>
        <taxon>Ricinus</taxon>
    </lineage>
</organism>
<evidence type="ECO:0008006" key="4">
    <source>
        <dbReference type="Google" id="ProtNLM"/>
    </source>
</evidence>
<reference evidence="3" key="1">
    <citation type="journal article" date="2010" name="Nat. Biotechnol.">
        <title>Draft genome sequence of the oilseed species Ricinus communis.</title>
        <authorList>
            <person name="Chan A.P."/>
            <person name="Crabtree J."/>
            <person name="Zhao Q."/>
            <person name="Lorenzi H."/>
            <person name="Orvis J."/>
            <person name="Puiu D."/>
            <person name="Melake-Berhan A."/>
            <person name="Jones K.M."/>
            <person name="Redman J."/>
            <person name="Chen G."/>
            <person name="Cahoon E.B."/>
            <person name="Gedil M."/>
            <person name="Stanke M."/>
            <person name="Haas B.J."/>
            <person name="Wortman J.R."/>
            <person name="Fraser-Liggett C.M."/>
            <person name="Ravel J."/>
            <person name="Rabinowicz P.D."/>
        </authorList>
    </citation>
    <scope>NUCLEOTIDE SEQUENCE [LARGE SCALE GENOMIC DNA]</scope>
    <source>
        <strain evidence="3">cv. Hale</strain>
    </source>
</reference>
<keyword evidence="1" id="KW-0472">Membrane</keyword>
<evidence type="ECO:0000313" key="3">
    <source>
        <dbReference type="Proteomes" id="UP000008311"/>
    </source>
</evidence>
<keyword evidence="3" id="KW-1185">Reference proteome</keyword>
<keyword evidence="1" id="KW-0812">Transmembrane</keyword>